<protein>
    <submittedName>
        <fullName evidence="1">Uncharacterized protein</fullName>
    </submittedName>
</protein>
<sequence length="80" mass="9901">MHQIFSYYKRRRFDGQSNIFLYRNLHHFIDDYGVACRPLFHPFRHVTDDLLRLWKGLYLYRRKKDLYLKAEAGACRITEF</sequence>
<dbReference type="EMBL" id="CATQJL010000112">
    <property type="protein sequence ID" value="CAJ0595305.1"/>
    <property type="molecule type" value="Genomic_DNA"/>
</dbReference>
<organism evidence="1 2">
    <name type="scientific">Cylicocyclus nassatus</name>
    <name type="common">Nematode worm</name>
    <dbReference type="NCBI Taxonomy" id="53992"/>
    <lineage>
        <taxon>Eukaryota</taxon>
        <taxon>Metazoa</taxon>
        <taxon>Ecdysozoa</taxon>
        <taxon>Nematoda</taxon>
        <taxon>Chromadorea</taxon>
        <taxon>Rhabditida</taxon>
        <taxon>Rhabditina</taxon>
        <taxon>Rhabditomorpha</taxon>
        <taxon>Strongyloidea</taxon>
        <taxon>Strongylidae</taxon>
        <taxon>Cylicocyclus</taxon>
    </lineage>
</organism>
<evidence type="ECO:0000313" key="2">
    <source>
        <dbReference type="Proteomes" id="UP001176961"/>
    </source>
</evidence>
<name>A0AA36GNI9_CYLNA</name>
<reference evidence="1" key="1">
    <citation type="submission" date="2023-07" db="EMBL/GenBank/DDBJ databases">
        <authorList>
            <consortium name="CYATHOMIX"/>
        </authorList>
    </citation>
    <scope>NUCLEOTIDE SEQUENCE</scope>
    <source>
        <strain evidence="1">N/A</strain>
    </source>
</reference>
<evidence type="ECO:0000313" key="1">
    <source>
        <dbReference type="EMBL" id="CAJ0595305.1"/>
    </source>
</evidence>
<comment type="caution">
    <text evidence="1">The sequence shown here is derived from an EMBL/GenBank/DDBJ whole genome shotgun (WGS) entry which is preliminary data.</text>
</comment>
<keyword evidence="2" id="KW-1185">Reference proteome</keyword>
<proteinExistence type="predicted"/>
<dbReference type="AlphaFoldDB" id="A0AA36GNI9"/>
<dbReference type="Proteomes" id="UP001176961">
    <property type="component" value="Unassembled WGS sequence"/>
</dbReference>
<accession>A0AA36GNI9</accession>
<gene>
    <name evidence="1" type="ORF">CYNAS_LOCUS7288</name>
</gene>